<gene>
    <name evidence="2" type="ORF">ORV05_09950</name>
</gene>
<reference evidence="2" key="1">
    <citation type="submission" date="2022-11" db="EMBL/GenBank/DDBJ databases">
        <authorList>
            <person name="Mo P."/>
        </authorList>
    </citation>
    <scope>NUCLEOTIDE SEQUENCE</scope>
    <source>
        <strain evidence="2">HUAS 11-8</strain>
    </source>
</reference>
<dbReference type="EMBL" id="CP113836">
    <property type="protein sequence ID" value="WAL68062.1"/>
    <property type="molecule type" value="Genomic_DNA"/>
</dbReference>
<dbReference type="RefSeq" id="WP_268758157.1">
    <property type="nucleotide sequence ID" value="NZ_CP113836.1"/>
</dbReference>
<dbReference type="Proteomes" id="UP001163203">
    <property type="component" value="Chromosome"/>
</dbReference>
<proteinExistence type="predicted"/>
<feature type="region of interest" description="Disordered" evidence="1">
    <location>
        <begin position="1"/>
        <end position="45"/>
    </location>
</feature>
<evidence type="ECO:0000313" key="3">
    <source>
        <dbReference type="Proteomes" id="UP001163203"/>
    </source>
</evidence>
<feature type="compositionally biased region" description="Acidic residues" evidence="1">
    <location>
        <begin position="34"/>
        <end position="45"/>
    </location>
</feature>
<accession>A0ABY7BA13</accession>
<protein>
    <submittedName>
        <fullName evidence="2">Uncharacterized protein</fullName>
    </submittedName>
</protein>
<evidence type="ECO:0000313" key="2">
    <source>
        <dbReference type="EMBL" id="WAL68062.1"/>
    </source>
</evidence>
<evidence type="ECO:0000256" key="1">
    <source>
        <dbReference type="SAM" id="MobiDB-lite"/>
    </source>
</evidence>
<keyword evidence="3" id="KW-1185">Reference proteome</keyword>
<name>A0ABY7BA13_9PSEU</name>
<sequence>MTEDPLQAKPDGDLAGQSQPVALDPDDEPRPLETADEPVEADVADVVDQRTAVRLAEDEPWP</sequence>
<organism evidence="2 3">
    <name type="scientific">Amycolatopsis cynarae</name>
    <dbReference type="NCBI Taxonomy" id="2995223"/>
    <lineage>
        <taxon>Bacteria</taxon>
        <taxon>Bacillati</taxon>
        <taxon>Actinomycetota</taxon>
        <taxon>Actinomycetes</taxon>
        <taxon>Pseudonocardiales</taxon>
        <taxon>Pseudonocardiaceae</taxon>
        <taxon>Amycolatopsis</taxon>
    </lineage>
</organism>